<keyword evidence="11" id="KW-1185">Reference proteome</keyword>
<dbReference type="PANTHER" id="PTHR43394:SF1">
    <property type="entry name" value="ATP-BINDING CASSETTE SUB-FAMILY B MEMBER 10, MITOCHONDRIAL"/>
    <property type="match status" value="1"/>
</dbReference>
<dbReference type="GeneID" id="94824999"/>
<keyword evidence="4" id="KW-0067">ATP-binding</keyword>
<feature type="domain" description="ABC transporter" evidence="8">
    <location>
        <begin position="359"/>
        <end position="593"/>
    </location>
</feature>
<evidence type="ECO:0000256" key="4">
    <source>
        <dbReference type="ARBA" id="ARBA00022840"/>
    </source>
</evidence>
<feature type="transmembrane region" description="Helical" evidence="7">
    <location>
        <begin position="37"/>
        <end position="60"/>
    </location>
</feature>
<dbReference type="InterPro" id="IPR039421">
    <property type="entry name" value="Type_1_exporter"/>
</dbReference>
<sequence length="596" mass="66531">MPPMVTSAFKQQGSLDDFDGKRGKEFSRIMKYFSNKALFAFAIIFAIFAGVMPLLMNIFMGDMVNVFNTADNFMPNLVSVIYKLIGFNVGMLVVMFINIYLRMVANPFFMRDLRKNLYKSYMEQDIEYYDRVPTGVMVGRLSQDVTMIHEIFIDKLCTTIQLLAQSIGGIILTLVTIWECALIGIGTTILASIAFVIGEKVVNKIWISYNKSSSQATTKAEEVITSFRTIKSFDCELQEAQAYQATLVEVDNVFKKTSLAQGVKEFFIAFIMHAMQAGTLYYASYMIMNQPEKGYVAGDLFIMMMSLSFATLGISNAMTMSDDFKKTLVSCAKVLDVIERKPKSDRKKGGKLKSIKGKIEFRNVTFKYATAKENALENLSFIINPGETVAFVGESGCGKSTTLQLIQRFYDIQSGQILLDDVDVAELSQVYVRSQISIVPQSPVLFTMSIKDNISYAKPKKAIESQVAEAAQVGNAHNFIMEIPNNYKAEVQQTSLSGGQKQRICISRAILANSPILLLDEATAALDTESELLVQQSLERFRKGKTAIMVAHRLATVINADRILVFNEGHIVEEGTHQELLSKGGIYADLVKFQLQ</sequence>
<dbReference type="RefSeq" id="XP_068354286.1">
    <property type="nucleotide sequence ID" value="XM_068490295.1"/>
</dbReference>
<dbReference type="InterPro" id="IPR027417">
    <property type="entry name" value="P-loop_NTPase"/>
</dbReference>
<dbReference type="SMART" id="SM00382">
    <property type="entry name" value="AAA"/>
    <property type="match status" value="1"/>
</dbReference>
<protein>
    <submittedName>
        <fullName evidence="10">ABC transporter family protein</fullName>
    </submittedName>
</protein>
<dbReference type="OrthoDB" id="6500128at2759"/>
<comment type="caution">
    <text evidence="10">The sequence shown here is derived from an EMBL/GenBank/DDBJ whole genome shotgun (WGS) entry which is preliminary data.</text>
</comment>
<feature type="transmembrane region" description="Helical" evidence="7">
    <location>
        <begin position="80"/>
        <end position="101"/>
    </location>
</feature>
<dbReference type="VEuPathDB" id="TrichDB:TRFO_01761"/>
<keyword evidence="5 7" id="KW-1133">Transmembrane helix</keyword>
<organism evidence="10 11">
    <name type="scientific">Tritrichomonas foetus</name>
    <dbReference type="NCBI Taxonomy" id="1144522"/>
    <lineage>
        <taxon>Eukaryota</taxon>
        <taxon>Metamonada</taxon>
        <taxon>Parabasalia</taxon>
        <taxon>Tritrichomonadida</taxon>
        <taxon>Tritrichomonadidae</taxon>
        <taxon>Tritrichomonas</taxon>
    </lineage>
</organism>
<dbReference type="GO" id="GO:0016020">
    <property type="term" value="C:membrane"/>
    <property type="evidence" value="ECO:0007669"/>
    <property type="project" value="UniProtKB-SubCell"/>
</dbReference>
<comment type="subcellular location">
    <subcellularLocation>
        <location evidence="1">Membrane</location>
        <topology evidence="1">Multi-pass membrane protein</topology>
    </subcellularLocation>
</comment>
<evidence type="ECO:0000313" key="11">
    <source>
        <dbReference type="Proteomes" id="UP000179807"/>
    </source>
</evidence>
<dbReference type="PROSITE" id="PS00211">
    <property type="entry name" value="ABC_TRANSPORTER_1"/>
    <property type="match status" value="1"/>
</dbReference>
<dbReference type="PROSITE" id="PS50893">
    <property type="entry name" value="ABC_TRANSPORTER_2"/>
    <property type="match status" value="1"/>
</dbReference>
<dbReference type="PANTHER" id="PTHR43394">
    <property type="entry name" value="ATP-DEPENDENT PERMEASE MDL1, MITOCHONDRIAL"/>
    <property type="match status" value="1"/>
</dbReference>
<gene>
    <name evidence="10" type="ORF">TRFO_01761</name>
</gene>
<evidence type="ECO:0000256" key="5">
    <source>
        <dbReference type="ARBA" id="ARBA00022989"/>
    </source>
</evidence>
<feature type="transmembrane region" description="Helical" evidence="7">
    <location>
        <begin position="266"/>
        <end position="288"/>
    </location>
</feature>
<keyword evidence="3" id="KW-0547">Nucleotide-binding</keyword>
<keyword evidence="2 7" id="KW-0812">Transmembrane</keyword>
<evidence type="ECO:0000259" key="8">
    <source>
        <dbReference type="PROSITE" id="PS50893"/>
    </source>
</evidence>
<evidence type="ECO:0000256" key="7">
    <source>
        <dbReference type="SAM" id="Phobius"/>
    </source>
</evidence>
<dbReference type="InterPro" id="IPR011527">
    <property type="entry name" value="ABC1_TM_dom"/>
</dbReference>
<feature type="transmembrane region" description="Helical" evidence="7">
    <location>
        <begin position="181"/>
        <end position="202"/>
    </location>
</feature>
<dbReference type="InterPro" id="IPR003593">
    <property type="entry name" value="AAA+_ATPase"/>
</dbReference>
<feature type="domain" description="ABC transmembrane type-1" evidence="9">
    <location>
        <begin position="40"/>
        <end position="326"/>
    </location>
</feature>
<dbReference type="Pfam" id="PF00664">
    <property type="entry name" value="ABC_membrane"/>
    <property type="match status" value="1"/>
</dbReference>
<dbReference type="Gene3D" id="3.40.50.300">
    <property type="entry name" value="P-loop containing nucleotide triphosphate hydrolases"/>
    <property type="match status" value="1"/>
</dbReference>
<dbReference type="InterPro" id="IPR017871">
    <property type="entry name" value="ABC_transporter-like_CS"/>
</dbReference>
<dbReference type="PROSITE" id="PS50929">
    <property type="entry name" value="ABC_TM1F"/>
    <property type="match status" value="1"/>
</dbReference>
<dbReference type="Pfam" id="PF00005">
    <property type="entry name" value="ABC_tran"/>
    <property type="match status" value="1"/>
</dbReference>
<dbReference type="FunFam" id="3.40.50.300:FF:000218">
    <property type="entry name" value="Multidrug ABC transporter ATP-binding protein"/>
    <property type="match status" value="1"/>
</dbReference>
<evidence type="ECO:0000313" key="10">
    <source>
        <dbReference type="EMBL" id="OHT01150.1"/>
    </source>
</evidence>
<dbReference type="InterPro" id="IPR003439">
    <property type="entry name" value="ABC_transporter-like_ATP-bd"/>
</dbReference>
<evidence type="ECO:0000256" key="6">
    <source>
        <dbReference type="ARBA" id="ARBA00023136"/>
    </source>
</evidence>
<proteinExistence type="predicted"/>
<name>A0A1J4JUF4_9EUKA</name>
<dbReference type="CDD" id="cd18577">
    <property type="entry name" value="ABC_6TM_Pgp_ABCB1_D1_like"/>
    <property type="match status" value="1"/>
</dbReference>
<dbReference type="SUPFAM" id="SSF90123">
    <property type="entry name" value="ABC transporter transmembrane region"/>
    <property type="match status" value="1"/>
</dbReference>
<accession>A0A1J4JUF4</accession>
<dbReference type="Gene3D" id="1.20.1560.10">
    <property type="entry name" value="ABC transporter type 1, transmembrane domain"/>
    <property type="match status" value="1"/>
</dbReference>
<dbReference type="GO" id="GO:0015421">
    <property type="term" value="F:ABC-type oligopeptide transporter activity"/>
    <property type="evidence" value="ECO:0007669"/>
    <property type="project" value="TreeGrafter"/>
</dbReference>
<dbReference type="AlphaFoldDB" id="A0A1J4JUF4"/>
<feature type="transmembrane region" description="Helical" evidence="7">
    <location>
        <begin position="300"/>
        <end position="318"/>
    </location>
</feature>
<keyword evidence="6 7" id="KW-0472">Membrane</keyword>
<dbReference type="GO" id="GO:0016887">
    <property type="term" value="F:ATP hydrolysis activity"/>
    <property type="evidence" value="ECO:0007669"/>
    <property type="project" value="InterPro"/>
</dbReference>
<reference evidence="10" key="1">
    <citation type="submission" date="2016-10" db="EMBL/GenBank/DDBJ databases">
        <authorList>
            <person name="Benchimol M."/>
            <person name="Almeida L.G."/>
            <person name="Vasconcelos A.T."/>
            <person name="Perreira-Neves A."/>
            <person name="Rosa I.A."/>
            <person name="Tasca T."/>
            <person name="Bogo M.R."/>
            <person name="de Souza W."/>
        </authorList>
    </citation>
    <scope>NUCLEOTIDE SEQUENCE [LARGE SCALE GENOMIC DNA]</scope>
    <source>
        <strain evidence="10">K</strain>
    </source>
</reference>
<evidence type="ECO:0000259" key="9">
    <source>
        <dbReference type="PROSITE" id="PS50929"/>
    </source>
</evidence>
<dbReference type="EMBL" id="MLAK01000926">
    <property type="protein sequence ID" value="OHT01150.1"/>
    <property type="molecule type" value="Genomic_DNA"/>
</dbReference>
<dbReference type="InterPro" id="IPR036640">
    <property type="entry name" value="ABC1_TM_sf"/>
</dbReference>
<evidence type="ECO:0000256" key="2">
    <source>
        <dbReference type="ARBA" id="ARBA00022692"/>
    </source>
</evidence>
<dbReference type="SUPFAM" id="SSF52540">
    <property type="entry name" value="P-loop containing nucleoside triphosphate hydrolases"/>
    <property type="match status" value="1"/>
</dbReference>
<dbReference type="GO" id="GO:0005524">
    <property type="term" value="F:ATP binding"/>
    <property type="evidence" value="ECO:0007669"/>
    <property type="project" value="UniProtKB-KW"/>
</dbReference>
<evidence type="ECO:0000256" key="1">
    <source>
        <dbReference type="ARBA" id="ARBA00004141"/>
    </source>
</evidence>
<evidence type="ECO:0000256" key="3">
    <source>
        <dbReference type="ARBA" id="ARBA00022741"/>
    </source>
</evidence>
<dbReference type="Proteomes" id="UP000179807">
    <property type="component" value="Unassembled WGS sequence"/>
</dbReference>